<dbReference type="InterPro" id="IPR050090">
    <property type="entry name" value="Tyrosine_recombinase_XerCD"/>
</dbReference>
<evidence type="ECO:0000259" key="3">
    <source>
        <dbReference type="PROSITE" id="PS51898"/>
    </source>
</evidence>
<dbReference type="CDD" id="cd00796">
    <property type="entry name" value="INT_Rci_Hp1_C"/>
    <property type="match status" value="1"/>
</dbReference>
<dbReference type="Gene3D" id="1.10.443.10">
    <property type="entry name" value="Intergrase catalytic core"/>
    <property type="match status" value="1"/>
</dbReference>
<evidence type="ECO:0000313" key="5">
    <source>
        <dbReference type="Proteomes" id="UP000004836"/>
    </source>
</evidence>
<name>J9DHK6_9PROT</name>
<dbReference type="STRING" id="1220535.IMCC14465_13590"/>
<feature type="domain" description="Tyr recombinase" evidence="3">
    <location>
        <begin position="158"/>
        <end position="323"/>
    </location>
</feature>
<dbReference type="SUPFAM" id="SSF56349">
    <property type="entry name" value="DNA breaking-rejoining enzymes"/>
    <property type="match status" value="1"/>
</dbReference>
<sequence>MATIRKHRGKWQAIVRRKGQGSASKTFHVKREAERWARNQELKLDNGTFGKLLPNEVTLADLLIKYRKTITVTKKGAPQETRRIQRLLNDPISSLAADQITSDRLASFRDRRLNNGTRAAAIDLILIGHCLRVSINEWGLSLMTNPADKVKRPAPPKARQRRLKTGEYEALELASKKTRNCYLWPLVILAIETGMRRSELLGLTWDSVDLKKRTALLKDTKNGDSRTVPLSERAASTINILPKNSLLLFPVSDNAIRLSWDKLKKRANLDDLRFHDLRHEAISRFFEKGLSLPEVALISGHKDPRMLFRYTHLRAEDIVSKLND</sequence>
<evidence type="ECO:0000313" key="4">
    <source>
        <dbReference type="EMBL" id="EJW21563.1"/>
    </source>
</evidence>
<keyword evidence="1" id="KW-0229">DNA integration</keyword>
<gene>
    <name evidence="4" type="ORF">IMCC14465_13590</name>
</gene>
<dbReference type="PATRIC" id="fig|1220535.3.peg.1351"/>
<dbReference type="InterPro" id="IPR002104">
    <property type="entry name" value="Integrase_catalytic"/>
</dbReference>
<dbReference type="Proteomes" id="UP000004836">
    <property type="component" value="Unassembled WGS sequence"/>
</dbReference>
<dbReference type="InterPro" id="IPR013762">
    <property type="entry name" value="Integrase-like_cat_sf"/>
</dbReference>
<dbReference type="Pfam" id="PF00589">
    <property type="entry name" value="Phage_integrase"/>
    <property type="match status" value="1"/>
</dbReference>
<dbReference type="InterPro" id="IPR011010">
    <property type="entry name" value="DNA_brk_join_enz"/>
</dbReference>
<dbReference type="EMBL" id="ALYF01000003">
    <property type="protein sequence ID" value="EJW21563.1"/>
    <property type="molecule type" value="Genomic_DNA"/>
</dbReference>
<accession>J9DHK6</accession>
<dbReference type="eggNOG" id="COG0582">
    <property type="taxonomic scope" value="Bacteria"/>
</dbReference>
<dbReference type="PANTHER" id="PTHR30349:SF94">
    <property type="entry name" value="INTEGRASE_RECOMBINASE HI_1414-RELATED"/>
    <property type="match status" value="1"/>
</dbReference>
<dbReference type="GO" id="GO:0015074">
    <property type="term" value="P:DNA integration"/>
    <property type="evidence" value="ECO:0007669"/>
    <property type="project" value="UniProtKB-KW"/>
</dbReference>
<dbReference type="GO" id="GO:0006310">
    <property type="term" value="P:DNA recombination"/>
    <property type="evidence" value="ECO:0007669"/>
    <property type="project" value="UniProtKB-KW"/>
</dbReference>
<keyword evidence="5" id="KW-1185">Reference proteome</keyword>
<organism evidence="4 5">
    <name type="scientific">alpha proteobacterium IMCC14465</name>
    <dbReference type="NCBI Taxonomy" id="1220535"/>
    <lineage>
        <taxon>Bacteria</taxon>
        <taxon>Pseudomonadati</taxon>
        <taxon>Pseudomonadota</taxon>
        <taxon>Alphaproteobacteria</taxon>
        <taxon>PS1 clade</taxon>
    </lineage>
</organism>
<dbReference type="GO" id="GO:0003677">
    <property type="term" value="F:DNA binding"/>
    <property type="evidence" value="ECO:0007669"/>
    <property type="project" value="InterPro"/>
</dbReference>
<keyword evidence="2" id="KW-0233">DNA recombination</keyword>
<reference evidence="4 5" key="1">
    <citation type="journal article" date="2012" name="J. Bacteriol.">
        <title>Genome Sequence of Strain IMCC14465, Isolated from the East Sea, Belonging to the PS1 Clade of Alphaproteobacteria.</title>
        <authorList>
            <person name="Yang S.J."/>
            <person name="Kang I."/>
            <person name="Cho J.C."/>
        </authorList>
    </citation>
    <scope>NUCLEOTIDE SEQUENCE [LARGE SCALE GENOMIC DNA]</scope>
    <source>
        <strain evidence="4 5">IMCC14465</strain>
    </source>
</reference>
<dbReference type="PANTHER" id="PTHR30349">
    <property type="entry name" value="PHAGE INTEGRASE-RELATED"/>
    <property type="match status" value="1"/>
</dbReference>
<evidence type="ECO:0000256" key="2">
    <source>
        <dbReference type="ARBA" id="ARBA00023172"/>
    </source>
</evidence>
<comment type="caution">
    <text evidence="4">The sequence shown here is derived from an EMBL/GenBank/DDBJ whole genome shotgun (WGS) entry which is preliminary data.</text>
</comment>
<dbReference type="OrthoDB" id="6388170at2"/>
<protein>
    <submittedName>
        <fullName evidence="4">Site-specific recombinase XerD</fullName>
    </submittedName>
</protein>
<proteinExistence type="predicted"/>
<dbReference type="PROSITE" id="PS51898">
    <property type="entry name" value="TYR_RECOMBINASE"/>
    <property type="match status" value="1"/>
</dbReference>
<dbReference type="AlphaFoldDB" id="J9DHK6"/>
<evidence type="ECO:0000256" key="1">
    <source>
        <dbReference type="ARBA" id="ARBA00022908"/>
    </source>
</evidence>